<evidence type="ECO:0000256" key="3">
    <source>
        <dbReference type="PIRSR" id="PIRSR000296-2"/>
    </source>
</evidence>
<keyword evidence="1 3" id="KW-0479">Metal-binding</keyword>
<dbReference type="InterPro" id="IPR011614">
    <property type="entry name" value="Catalase_core"/>
</dbReference>
<dbReference type="SMART" id="SM01060">
    <property type="entry name" value="Catalase"/>
    <property type="match status" value="1"/>
</dbReference>
<dbReference type="OrthoDB" id="255727at2"/>
<protein>
    <recommendedName>
        <fullName evidence="1">Catalase-related peroxidase</fullName>
        <ecNumber evidence="1">1.11.1.-</ecNumber>
    </recommendedName>
</protein>
<comment type="similarity">
    <text evidence="1">Belongs to the catalase family.</text>
</comment>
<accession>A0A225DWS5</accession>
<keyword evidence="6" id="KW-1185">Reference proteome</keyword>
<dbReference type="GO" id="GO:0046872">
    <property type="term" value="F:metal ion binding"/>
    <property type="evidence" value="ECO:0007669"/>
    <property type="project" value="UniProtKB-KW"/>
</dbReference>
<keyword evidence="1 3" id="KW-0349">Heme</keyword>
<evidence type="ECO:0000256" key="1">
    <source>
        <dbReference type="PIRNR" id="PIRNR000296"/>
    </source>
</evidence>
<comment type="caution">
    <text evidence="5">The sequence shown here is derived from an EMBL/GenBank/DDBJ whole genome shotgun (WGS) entry which is preliminary data.</text>
</comment>
<dbReference type="GO" id="GO:0004096">
    <property type="term" value="F:catalase activity"/>
    <property type="evidence" value="ECO:0007669"/>
    <property type="project" value="InterPro"/>
</dbReference>
<dbReference type="PANTHER" id="PTHR11465:SF62">
    <property type="entry name" value="CATALASE T"/>
    <property type="match status" value="1"/>
</dbReference>
<dbReference type="GO" id="GO:0005737">
    <property type="term" value="C:cytoplasm"/>
    <property type="evidence" value="ECO:0007669"/>
    <property type="project" value="TreeGrafter"/>
</dbReference>
<evidence type="ECO:0000259" key="4">
    <source>
        <dbReference type="SMART" id="SM01060"/>
    </source>
</evidence>
<reference evidence="6" key="1">
    <citation type="submission" date="2017-06" db="EMBL/GenBank/DDBJ databases">
        <title>Genome analysis of Fimbriiglobus ruber SP5, the first member of the order Planctomycetales with confirmed chitinolytic capability.</title>
        <authorList>
            <person name="Ravin N.V."/>
            <person name="Rakitin A.L."/>
            <person name="Ivanova A.A."/>
            <person name="Beletsky A.V."/>
            <person name="Kulichevskaya I.S."/>
            <person name="Mardanov A.V."/>
            <person name="Dedysh S.N."/>
        </authorList>
    </citation>
    <scope>NUCLEOTIDE SEQUENCE [LARGE SCALE GENOMIC DNA]</scope>
    <source>
        <strain evidence="6">SP5</strain>
    </source>
</reference>
<comment type="function">
    <text evidence="1">Has an organic peroxide-dependent peroxidase activity.</text>
</comment>
<keyword evidence="1 3" id="KW-0408">Iron</keyword>
<keyword evidence="1" id="KW-0560">Oxidoreductase</keyword>
<dbReference type="RefSeq" id="WP_088255763.1">
    <property type="nucleotide sequence ID" value="NZ_NIDE01000007.1"/>
</dbReference>
<name>A0A225DWS5_9BACT</name>
<dbReference type="AlphaFoldDB" id="A0A225DWS5"/>
<dbReference type="EMBL" id="NIDE01000007">
    <property type="protein sequence ID" value="OWK40775.1"/>
    <property type="molecule type" value="Genomic_DNA"/>
</dbReference>
<dbReference type="InterPro" id="IPR024168">
    <property type="entry name" value="Catalase_SrpA-type_pred"/>
</dbReference>
<feature type="active site" evidence="2">
    <location>
        <position position="31"/>
    </location>
</feature>
<keyword evidence="1" id="KW-0575">Peroxidase</keyword>
<dbReference type="PRINTS" id="PR00067">
    <property type="entry name" value="CATALASE"/>
</dbReference>
<dbReference type="Gene3D" id="1.20.1280.120">
    <property type="match status" value="1"/>
</dbReference>
<dbReference type="EC" id="1.11.1.-" evidence="1"/>
<feature type="binding site" description="axial binding residue" evidence="3">
    <location>
        <position position="301"/>
    </location>
    <ligand>
        <name>heme</name>
        <dbReference type="ChEBI" id="CHEBI:30413"/>
    </ligand>
    <ligandPart>
        <name>Fe</name>
        <dbReference type="ChEBI" id="CHEBI:18248"/>
    </ligandPart>
</feature>
<dbReference type="SUPFAM" id="SSF56634">
    <property type="entry name" value="Heme-dependent catalase-like"/>
    <property type="match status" value="1"/>
</dbReference>
<feature type="domain" description="Catalase core" evidence="4">
    <location>
        <begin position="3"/>
        <end position="314"/>
    </location>
</feature>
<dbReference type="GO" id="GO:0020037">
    <property type="term" value="F:heme binding"/>
    <property type="evidence" value="ECO:0007669"/>
    <property type="project" value="InterPro"/>
</dbReference>
<dbReference type="GO" id="GO:0042744">
    <property type="term" value="P:hydrogen peroxide catabolic process"/>
    <property type="evidence" value="ECO:0007669"/>
    <property type="project" value="TreeGrafter"/>
</dbReference>
<proteinExistence type="inferred from homology"/>
<gene>
    <name evidence="5" type="ORF">FRUB_04667</name>
</gene>
<evidence type="ECO:0000313" key="6">
    <source>
        <dbReference type="Proteomes" id="UP000214646"/>
    </source>
</evidence>
<dbReference type="GO" id="GO:0042542">
    <property type="term" value="P:response to hydrogen peroxide"/>
    <property type="evidence" value="ECO:0007669"/>
    <property type="project" value="TreeGrafter"/>
</dbReference>
<evidence type="ECO:0000256" key="2">
    <source>
        <dbReference type="PIRSR" id="PIRSR000296-1"/>
    </source>
</evidence>
<dbReference type="PROSITE" id="PS51402">
    <property type="entry name" value="CATALASE_3"/>
    <property type="match status" value="1"/>
</dbReference>
<dbReference type="Proteomes" id="UP000214646">
    <property type="component" value="Unassembled WGS sequence"/>
</dbReference>
<dbReference type="PIRSF" id="PIRSF000296">
    <property type="entry name" value="SrpA"/>
    <property type="match status" value="1"/>
</dbReference>
<dbReference type="CDD" id="cd08153">
    <property type="entry name" value="srpA_like"/>
    <property type="match status" value="1"/>
</dbReference>
<dbReference type="InterPro" id="IPR018028">
    <property type="entry name" value="Catalase"/>
</dbReference>
<dbReference type="InterPro" id="IPR020835">
    <property type="entry name" value="Catalase_sf"/>
</dbReference>
<sequence>MATDADPALIKNLLDALDTLSGTHPGFRPVHAKGVFCTGTFTPAPGAAGLTRADHARRPSTPVVVRFSAAAGLPTIPDNDLRGAGPRGIAIRFHLADHVHTDIVAHSHNGFPVHTGEEFLEFLRAVPLSGPDAPKPTPLETFFGTHPRAFQFATAPKPIPTSYARESFFAVTAFKFTNDSGATRFGRFRIAPAAGNEYLSPEDAEKKSADFLSDELGERLAHGPVVFHIRVQLAAAGDDVTDASAVWPNDREVVEFGTITLTQQADAHDPELWKIIFDPIPRVAGIDSAGDPLTEIRSAIYLMSGRRRRAAGPHS</sequence>
<dbReference type="Gene3D" id="2.40.180.10">
    <property type="entry name" value="Catalase core domain"/>
    <property type="match status" value="1"/>
</dbReference>
<dbReference type="Pfam" id="PF00199">
    <property type="entry name" value="Catalase"/>
    <property type="match status" value="1"/>
</dbReference>
<organism evidence="5 6">
    <name type="scientific">Fimbriiglobus ruber</name>
    <dbReference type="NCBI Taxonomy" id="1908690"/>
    <lineage>
        <taxon>Bacteria</taxon>
        <taxon>Pseudomonadati</taxon>
        <taxon>Planctomycetota</taxon>
        <taxon>Planctomycetia</taxon>
        <taxon>Gemmatales</taxon>
        <taxon>Gemmataceae</taxon>
        <taxon>Fimbriiglobus</taxon>
    </lineage>
</organism>
<dbReference type="PANTHER" id="PTHR11465">
    <property type="entry name" value="CATALASE"/>
    <property type="match status" value="1"/>
</dbReference>
<comment type="cofactor">
    <cofactor evidence="1">
        <name>heme</name>
        <dbReference type="ChEBI" id="CHEBI:30413"/>
    </cofactor>
</comment>
<evidence type="ECO:0000313" key="5">
    <source>
        <dbReference type="EMBL" id="OWK40775.1"/>
    </source>
</evidence>